<dbReference type="InterPro" id="IPR004389">
    <property type="entry name" value="Ribosomal_uL18_bac-type"/>
</dbReference>
<dbReference type="AlphaFoldDB" id="A0A095ZB89"/>
<evidence type="ECO:0000256" key="5">
    <source>
        <dbReference type="ARBA" id="ARBA00023274"/>
    </source>
</evidence>
<protein>
    <recommendedName>
        <fullName evidence="6 7">Large ribosomal subunit protein uL18</fullName>
    </recommendedName>
</protein>
<evidence type="ECO:0000256" key="7">
    <source>
        <dbReference type="HAMAP-Rule" id="MF_01337"/>
    </source>
</evidence>
<dbReference type="InterPro" id="IPR057268">
    <property type="entry name" value="Ribosomal_L18"/>
</dbReference>
<evidence type="ECO:0000256" key="6">
    <source>
        <dbReference type="ARBA" id="ARBA00035197"/>
    </source>
</evidence>
<evidence type="ECO:0000313" key="9">
    <source>
        <dbReference type="Proteomes" id="UP000029629"/>
    </source>
</evidence>
<reference evidence="8 9" key="1">
    <citation type="submission" date="2014-07" db="EMBL/GenBank/DDBJ databases">
        <authorList>
            <person name="McCorrison J."/>
            <person name="Sanka R."/>
            <person name="Torralba M."/>
            <person name="Gillis M."/>
            <person name="Haft D.H."/>
            <person name="Methe B."/>
            <person name="Sutton G."/>
            <person name="Nelson K.E."/>
        </authorList>
    </citation>
    <scope>NUCLEOTIDE SEQUENCE [LARGE SCALE GENOMIC DNA]</scope>
    <source>
        <strain evidence="8 9">DNF00040</strain>
    </source>
</reference>
<dbReference type="GO" id="GO:0022625">
    <property type="term" value="C:cytosolic large ribosomal subunit"/>
    <property type="evidence" value="ECO:0007669"/>
    <property type="project" value="TreeGrafter"/>
</dbReference>
<proteinExistence type="inferred from homology"/>
<dbReference type="eggNOG" id="COG0256">
    <property type="taxonomic scope" value="Bacteria"/>
</dbReference>
<comment type="subunit">
    <text evidence="7">Part of the 50S ribosomal subunit; part of the 5S rRNA/L5/L18/L25 subcomplex. Contacts the 5S and 23S rRNAs.</text>
</comment>
<dbReference type="GeneID" id="93426863"/>
<dbReference type="RefSeq" id="WP_018025416.1">
    <property type="nucleotide sequence ID" value="NZ_JRNI01000011.1"/>
</dbReference>
<accession>A0A095ZB89</accession>
<dbReference type="HAMAP" id="MF_01337_B">
    <property type="entry name" value="Ribosomal_uL18_B"/>
    <property type="match status" value="1"/>
</dbReference>
<dbReference type="FunFam" id="3.30.420.100:FF:000001">
    <property type="entry name" value="50S ribosomal protein L18"/>
    <property type="match status" value="1"/>
</dbReference>
<dbReference type="OrthoDB" id="9810939at2"/>
<dbReference type="GO" id="GO:0006412">
    <property type="term" value="P:translation"/>
    <property type="evidence" value="ECO:0007669"/>
    <property type="project" value="UniProtKB-UniRule"/>
</dbReference>
<dbReference type="PANTHER" id="PTHR12899:SF3">
    <property type="entry name" value="LARGE RIBOSOMAL SUBUNIT PROTEIN UL18M"/>
    <property type="match status" value="1"/>
</dbReference>
<organism evidence="8 9">
    <name type="scientific">Oligella urethralis DNF00040</name>
    <dbReference type="NCBI Taxonomy" id="1401065"/>
    <lineage>
        <taxon>Bacteria</taxon>
        <taxon>Pseudomonadati</taxon>
        <taxon>Pseudomonadota</taxon>
        <taxon>Betaproteobacteria</taxon>
        <taxon>Burkholderiales</taxon>
        <taxon>Alcaligenaceae</taxon>
        <taxon>Oligella</taxon>
    </lineage>
</organism>
<keyword evidence="4 7" id="KW-0689">Ribosomal protein</keyword>
<dbReference type="Proteomes" id="UP000029629">
    <property type="component" value="Unassembled WGS sequence"/>
</dbReference>
<gene>
    <name evidence="7" type="primary">rplR</name>
    <name evidence="8" type="ORF">HMPREF2130_02450</name>
</gene>
<evidence type="ECO:0000256" key="3">
    <source>
        <dbReference type="ARBA" id="ARBA00022884"/>
    </source>
</evidence>
<evidence type="ECO:0000313" key="8">
    <source>
        <dbReference type="EMBL" id="KGF31621.1"/>
    </source>
</evidence>
<dbReference type="InterPro" id="IPR005484">
    <property type="entry name" value="Ribosomal_uL18_bac/plant/anim"/>
</dbReference>
<comment type="function">
    <text evidence="7">This is one of the proteins that bind and probably mediate the attachment of the 5S RNA into the large ribosomal subunit, where it forms part of the central protuberance.</text>
</comment>
<evidence type="ECO:0000256" key="4">
    <source>
        <dbReference type="ARBA" id="ARBA00022980"/>
    </source>
</evidence>
<dbReference type="GO" id="GO:0008097">
    <property type="term" value="F:5S rRNA binding"/>
    <property type="evidence" value="ECO:0007669"/>
    <property type="project" value="TreeGrafter"/>
</dbReference>
<evidence type="ECO:0000256" key="2">
    <source>
        <dbReference type="ARBA" id="ARBA00022730"/>
    </source>
</evidence>
<dbReference type="Gene3D" id="3.30.420.100">
    <property type="match status" value="1"/>
</dbReference>
<evidence type="ECO:0000256" key="1">
    <source>
        <dbReference type="ARBA" id="ARBA00007116"/>
    </source>
</evidence>
<dbReference type="CDD" id="cd00432">
    <property type="entry name" value="Ribosomal_L18_L5e"/>
    <property type="match status" value="1"/>
</dbReference>
<keyword evidence="5 7" id="KW-0687">Ribonucleoprotein</keyword>
<keyword evidence="3 7" id="KW-0694">RNA-binding</keyword>
<dbReference type="EMBL" id="JRNI01000011">
    <property type="protein sequence ID" value="KGF31621.1"/>
    <property type="molecule type" value="Genomic_DNA"/>
</dbReference>
<dbReference type="Pfam" id="PF00861">
    <property type="entry name" value="Ribosomal_L18p"/>
    <property type="match status" value="1"/>
</dbReference>
<dbReference type="GO" id="GO:0003735">
    <property type="term" value="F:structural constituent of ribosome"/>
    <property type="evidence" value="ECO:0007669"/>
    <property type="project" value="InterPro"/>
</dbReference>
<keyword evidence="2 7" id="KW-0699">rRNA-binding</keyword>
<comment type="caution">
    <text evidence="8">The sequence shown here is derived from an EMBL/GenBank/DDBJ whole genome shotgun (WGS) entry which is preliminary data.</text>
</comment>
<sequence>MDKKVSRLRRAAATRRKIAQLQTARLSVYRSNSHIYANIISPEGDKVLVSASTLEPEVRQELSNNNAKSGNVSAAAIVGKRIAEKAKAAQIESVAFDRSGFRYHGRVKALAEAAREAGLKF</sequence>
<dbReference type="SUPFAM" id="SSF53137">
    <property type="entry name" value="Translational machinery components"/>
    <property type="match status" value="1"/>
</dbReference>
<dbReference type="NCBIfam" id="TIGR00060">
    <property type="entry name" value="L18_bact"/>
    <property type="match status" value="1"/>
</dbReference>
<keyword evidence="9" id="KW-1185">Reference proteome</keyword>
<dbReference type="PANTHER" id="PTHR12899">
    <property type="entry name" value="39S RIBOSOMAL PROTEIN L18, MITOCHONDRIAL"/>
    <property type="match status" value="1"/>
</dbReference>
<name>A0A095ZB89_9BURK</name>
<comment type="similarity">
    <text evidence="1 7">Belongs to the universal ribosomal protein uL18 family.</text>
</comment>